<dbReference type="eggNOG" id="KOG1906">
    <property type="taxonomic scope" value="Eukaryota"/>
</dbReference>
<gene>
    <name evidence="8" type="ORF">MYCTH_2307240</name>
</gene>
<feature type="compositionally biased region" description="Acidic residues" evidence="5">
    <location>
        <begin position="195"/>
        <end position="212"/>
    </location>
</feature>
<dbReference type="GeneID" id="11514369"/>
<dbReference type="PANTHER" id="PTHR23092:SF15">
    <property type="entry name" value="INACTIVE NON-CANONICAL POLY(A) RNA POLYMERASE PROTEIN TRF4-2-RELATED"/>
    <property type="match status" value="1"/>
</dbReference>
<dbReference type="CDD" id="cd05402">
    <property type="entry name" value="NT_PAP_TUTase"/>
    <property type="match status" value="1"/>
</dbReference>
<evidence type="ECO:0000259" key="7">
    <source>
        <dbReference type="Pfam" id="PF22600"/>
    </source>
</evidence>
<dbReference type="PANTHER" id="PTHR23092">
    <property type="entry name" value="POLY(A) RNA POLYMERASE"/>
    <property type="match status" value="1"/>
</dbReference>
<dbReference type="Pfam" id="PF22600">
    <property type="entry name" value="MTPAP-like_central"/>
    <property type="match status" value="1"/>
</dbReference>
<evidence type="ECO:0000256" key="1">
    <source>
        <dbReference type="ARBA" id="ARBA00008593"/>
    </source>
</evidence>
<dbReference type="Pfam" id="PF03828">
    <property type="entry name" value="PAP_assoc"/>
    <property type="match status" value="1"/>
</dbReference>
<sequence>MAYNSRYPPRGSNRPPSRDYRNERDSRHRYGSPPRDSYRPPSYAGRSEREFDARWPRDTGAPSSANHRGPSGGDSYRLPQSDFTFRVEKPAGVQDSDTYRPQGGRKGRHDGRGPQSPGGDLRSAKRHRGQQDRYSRNTNGAQSYRDGRHGRSHGGRPWRPFIAAERELLKTDHNSSNEVTFYNTSNGVTYRPLDELSDSDEAEMDISGDEAEEPSRKRARLTVERTTSDNNPPKWSNPDPYTALPPETVTQGKKTDVVKMIRKSRVQEREIRASLPSESADFISFDSDSDSADDKAGDQVQKPLTRAVPPSVPAELNLELPPKPTVSKSGKALALLPDPISSALGSRKRTHDDEIKMPHTRLKKATKMPAGGGVTKEWLPDPELDPTPWMEVDHSRSANMAVWLHKEVVDFYDYIKPRDFEERLRNELVQDLKQFCRRVFKDAEVYPFGSFPSGLYLPTADMDLVFMSDAYASGGHAKYHTKSFLHRFKGQLVNHKVAWENEIELILHAKVPLVKFIEHKTGLKVDVSFENNTGVNAIKTFKAWREQYPGMPALVTLIKHFLLMRGLNEPVNGGIGGFSVICLVVSMLQMMPEVQSGNLDTRHHLGQLLLHFFDLYGNKFNYQTVAISLNPPRWIPKHQVTEFAYKNHDRLSIIDPNNPANDIAGGSSNTQTILAHFAHAYQQLTKRMVQLAQDPNRAGQSILEVIMAGNYSSFENQRKYLEMLSREGYRPPTDSQGNRQTNRGRGDGDRAKRNQPASHRLPQGRNSGYRRR</sequence>
<dbReference type="GO" id="GO:0005730">
    <property type="term" value="C:nucleolus"/>
    <property type="evidence" value="ECO:0007669"/>
    <property type="project" value="TreeGrafter"/>
</dbReference>
<dbReference type="GO" id="GO:0003729">
    <property type="term" value="F:mRNA binding"/>
    <property type="evidence" value="ECO:0007669"/>
    <property type="project" value="TreeGrafter"/>
</dbReference>
<dbReference type="InterPro" id="IPR043519">
    <property type="entry name" value="NT_sf"/>
</dbReference>
<feature type="region of interest" description="Disordered" evidence="5">
    <location>
        <begin position="269"/>
        <end position="304"/>
    </location>
</feature>
<feature type="compositionally biased region" description="Polar residues" evidence="5">
    <location>
        <begin position="733"/>
        <end position="743"/>
    </location>
</feature>
<feature type="domain" description="PAP-associated" evidence="6">
    <location>
        <begin position="604"/>
        <end position="661"/>
    </location>
</feature>
<dbReference type="STRING" id="573729.G2QFF2"/>
<dbReference type="GO" id="GO:0043634">
    <property type="term" value="P:polyadenylation-dependent ncRNA catabolic process"/>
    <property type="evidence" value="ECO:0007669"/>
    <property type="project" value="TreeGrafter"/>
</dbReference>
<dbReference type="OMA" id="IPEHHLG"/>
<dbReference type="GO" id="GO:0031499">
    <property type="term" value="C:TRAMP complex"/>
    <property type="evidence" value="ECO:0007669"/>
    <property type="project" value="TreeGrafter"/>
</dbReference>
<dbReference type="EMBL" id="CP003005">
    <property type="protein sequence ID" value="AEO59181.1"/>
    <property type="molecule type" value="Genomic_DNA"/>
</dbReference>
<feature type="compositionally biased region" description="Low complexity" evidence="5">
    <location>
        <begin position="31"/>
        <end position="43"/>
    </location>
</feature>
<feature type="region of interest" description="Disordered" evidence="5">
    <location>
        <begin position="361"/>
        <end position="382"/>
    </location>
</feature>
<dbReference type="Proteomes" id="UP000007322">
    <property type="component" value="Chromosome 4"/>
</dbReference>
<feature type="region of interest" description="Disordered" evidence="5">
    <location>
        <begin position="728"/>
        <end position="772"/>
    </location>
</feature>
<dbReference type="Gene3D" id="1.10.1410.10">
    <property type="match status" value="1"/>
</dbReference>
<evidence type="ECO:0000256" key="3">
    <source>
        <dbReference type="ARBA" id="ARBA00022723"/>
    </source>
</evidence>
<keyword evidence="4" id="KW-0460">Magnesium</keyword>
<dbReference type="GO" id="GO:0046872">
    <property type="term" value="F:metal ion binding"/>
    <property type="evidence" value="ECO:0007669"/>
    <property type="project" value="UniProtKB-KW"/>
</dbReference>
<dbReference type="SUPFAM" id="SSF81301">
    <property type="entry name" value="Nucleotidyltransferase"/>
    <property type="match status" value="1"/>
</dbReference>
<dbReference type="SUPFAM" id="SSF81631">
    <property type="entry name" value="PAP/OAS1 substrate-binding domain"/>
    <property type="match status" value="1"/>
</dbReference>
<feature type="compositionally biased region" description="Low complexity" evidence="5">
    <location>
        <begin position="277"/>
        <end position="286"/>
    </location>
</feature>
<accession>G2QFF2</accession>
<evidence type="ECO:0000256" key="5">
    <source>
        <dbReference type="SAM" id="MobiDB-lite"/>
    </source>
</evidence>
<evidence type="ECO:0000256" key="2">
    <source>
        <dbReference type="ARBA" id="ARBA00012388"/>
    </source>
</evidence>
<dbReference type="HOGENOM" id="CLU_013572_2_0_1"/>
<protein>
    <recommendedName>
        <fullName evidence="2">polynucleotide adenylyltransferase</fullName>
        <ecNumber evidence="2">2.7.7.19</ecNumber>
    </recommendedName>
</protein>
<feature type="compositionally biased region" description="Polar residues" evidence="5">
    <location>
        <begin position="177"/>
        <end position="188"/>
    </location>
</feature>
<name>G2QFF2_THET4</name>
<dbReference type="GO" id="GO:0031123">
    <property type="term" value="P:RNA 3'-end processing"/>
    <property type="evidence" value="ECO:0007669"/>
    <property type="project" value="TreeGrafter"/>
</dbReference>
<organism evidence="8 9">
    <name type="scientific">Thermothelomyces thermophilus (strain ATCC 42464 / BCRC 31852 / DSM 1799)</name>
    <name type="common">Sporotrichum thermophile</name>
    <dbReference type="NCBI Taxonomy" id="573729"/>
    <lineage>
        <taxon>Eukaryota</taxon>
        <taxon>Fungi</taxon>
        <taxon>Dikarya</taxon>
        <taxon>Ascomycota</taxon>
        <taxon>Pezizomycotina</taxon>
        <taxon>Sordariomycetes</taxon>
        <taxon>Sordariomycetidae</taxon>
        <taxon>Sordariales</taxon>
        <taxon>Chaetomiaceae</taxon>
        <taxon>Thermothelomyces</taxon>
    </lineage>
</organism>
<dbReference type="OrthoDB" id="273917at2759"/>
<feature type="compositionally biased region" description="Basic and acidic residues" evidence="5">
    <location>
        <begin position="16"/>
        <end position="28"/>
    </location>
</feature>
<evidence type="ECO:0000313" key="8">
    <source>
        <dbReference type="EMBL" id="AEO59181.1"/>
    </source>
</evidence>
<feature type="domain" description="Poly(A) RNA polymerase mitochondrial-like central palm" evidence="7">
    <location>
        <begin position="404"/>
        <end position="544"/>
    </location>
</feature>
<dbReference type="KEGG" id="mtm:MYCTH_2307240"/>
<keyword evidence="3" id="KW-0479">Metal-binding</keyword>
<feature type="region of interest" description="Disordered" evidence="5">
    <location>
        <begin position="177"/>
        <end position="255"/>
    </location>
</feature>
<dbReference type="VEuPathDB" id="FungiDB:MYCTH_2307240"/>
<dbReference type="InterPro" id="IPR045862">
    <property type="entry name" value="Trf4-like"/>
</dbReference>
<dbReference type="InterPro" id="IPR054708">
    <property type="entry name" value="MTPAP-like_central"/>
</dbReference>
<evidence type="ECO:0000259" key="6">
    <source>
        <dbReference type="Pfam" id="PF03828"/>
    </source>
</evidence>
<feature type="region of interest" description="Disordered" evidence="5">
    <location>
        <begin position="1"/>
        <end position="159"/>
    </location>
</feature>
<dbReference type="GO" id="GO:1990817">
    <property type="term" value="F:poly(A) RNA polymerase activity"/>
    <property type="evidence" value="ECO:0007669"/>
    <property type="project" value="UniProtKB-EC"/>
</dbReference>
<dbReference type="InterPro" id="IPR002058">
    <property type="entry name" value="PAP_assoc"/>
</dbReference>
<feature type="compositionally biased region" description="Basic and acidic residues" evidence="5">
    <location>
        <begin position="46"/>
        <end position="57"/>
    </location>
</feature>
<evidence type="ECO:0000256" key="4">
    <source>
        <dbReference type="ARBA" id="ARBA00022842"/>
    </source>
</evidence>
<evidence type="ECO:0000313" key="9">
    <source>
        <dbReference type="Proteomes" id="UP000007322"/>
    </source>
</evidence>
<dbReference type="AlphaFoldDB" id="G2QFF2"/>
<proteinExistence type="inferred from homology"/>
<comment type="similarity">
    <text evidence="1">Belongs to the DNA polymerase type-B-like family.</text>
</comment>
<dbReference type="InParanoid" id="G2QFF2"/>
<dbReference type="GO" id="GO:0010605">
    <property type="term" value="P:negative regulation of macromolecule metabolic process"/>
    <property type="evidence" value="ECO:0007669"/>
    <property type="project" value="UniProtKB-ARBA"/>
</dbReference>
<feature type="compositionally biased region" description="Basic and acidic residues" evidence="5">
    <location>
        <begin position="213"/>
        <end position="227"/>
    </location>
</feature>
<dbReference type="Gene3D" id="3.30.460.10">
    <property type="entry name" value="Beta Polymerase, domain 2"/>
    <property type="match status" value="1"/>
</dbReference>
<dbReference type="EC" id="2.7.7.19" evidence="2"/>
<reference evidence="8 9" key="1">
    <citation type="journal article" date="2011" name="Nat. Biotechnol.">
        <title>Comparative genomic analysis of the thermophilic biomass-degrading fungi Myceliophthora thermophila and Thielavia terrestris.</title>
        <authorList>
            <person name="Berka R.M."/>
            <person name="Grigoriev I.V."/>
            <person name="Otillar R."/>
            <person name="Salamov A."/>
            <person name="Grimwood J."/>
            <person name="Reid I."/>
            <person name="Ishmael N."/>
            <person name="John T."/>
            <person name="Darmond C."/>
            <person name="Moisan M.-C."/>
            <person name="Henrissat B."/>
            <person name="Coutinho P.M."/>
            <person name="Lombard V."/>
            <person name="Natvig D.O."/>
            <person name="Lindquist E."/>
            <person name="Schmutz J."/>
            <person name="Lucas S."/>
            <person name="Harris P."/>
            <person name="Powlowski J."/>
            <person name="Bellemare A."/>
            <person name="Taylor D."/>
            <person name="Butler G."/>
            <person name="de Vries R.P."/>
            <person name="Allijn I.E."/>
            <person name="van den Brink J."/>
            <person name="Ushinsky S."/>
            <person name="Storms R."/>
            <person name="Powell A.J."/>
            <person name="Paulsen I.T."/>
            <person name="Elbourne L.D.H."/>
            <person name="Baker S.E."/>
            <person name="Magnuson J."/>
            <person name="LaBoissiere S."/>
            <person name="Clutterbuck A.J."/>
            <person name="Martinez D."/>
            <person name="Wogulis M."/>
            <person name="de Leon A.L."/>
            <person name="Rey M.W."/>
            <person name="Tsang A."/>
        </authorList>
    </citation>
    <scope>NUCLEOTIDE SEQUENCE [LARGE SCALE GENOMIC DNA]</scope>
    <source>
        <strain evidence="9">ATCC 42464 / BCRC 31852 / DSM 1799</strain>
    </source>
</reference>
<keyword evidence="9" id="KW-1185">Reference proteome</keyword>
<dbReference type="RefSeq" id="XP_003664426.1">
    <property type="nucleotide sequence ID" value="XM_003664378.1"/>
</dbReference>